<evidence type="ECO:0000313" key="2">
    <source>
        <dbReference type="Proteomes" id="UP001497382"/>
    </source>
</evidence>
<gene>
    <name evidence="1" type="ORF">LARSCL_LOCUS10083</name>
</gene>
<evidence type="ECO:0000313" key="1">
    <source>
        <dbReference type="EMBL" id="CAL1278953.1"/>
    </source>
</evidence>
<name>A0AAV2A4K6_9ARAC</name>
<dbReference type="EMBL" id="CAXIEN010000117">
    <property type="protein sequence ID" value="CAL1278953.1"/>
    <property type="molecule type" value="Genomic_DNA"/>
</dbReference>
<reference evidence="1 2" key="1">
    <citation type="submission" date="2024-04" db="EMBL/GenBank/DDBJ databases">
        <authorList>
            <person name="Rising A."/>
            <person name="Reimegard J."/>
            <person name="Sonavane S."/>
            <person name="Akerstrom W."/>
            <person name="Nylinder S."/>
            <person name="Hedman E."/>
            <person name="Kallberg Y."/>
        </authorList>
    </citation>
    <scope>NUCLEOTIDE SEQUENCE [LARGE SCALE GENOMIC DNA]</scope>
</reference>
<keyword evidence="2" id="KW-1185">Reference proteome</keyword>
<proteinExistence type="predicted"/>
<comment type="caution">
    <text evidence="1">The sequence shown here is derived from an EMBL/GenBank/DDBJ whole genome shotgun (WGS) entry which is preliminary data.</text>
</comment>
<sequence length="31" mass="3737">MNLQLFKSSQQKWNSNITIYIQSVPKRLFHS</sequence>
<accession>A0AAV2A4K6</accession>
<dbReference type="AlphaFoldDB" id="A0AAV2A4K6"/>
<organism evidence="1 2">
    <name type="scientific">Larinioides sclopetarius</name>
    <dbReference type="NCBI Taxonomy" id="280406"/>
    <lineage>
        <taxon>Eukaryota</taxon>
        <taxon>Metazoa</taxon>
        <taxon>Ecdysozoa</taxon>
        <taxon>Arthropoda</taxon>
        <taxon>Chelicerata</taxon>
        <taxon>Arachnida</taxon>
        <taxon>Araneae</taxon>
        <taxon>Araneomorphae</taxon>
        <taxon>Entelegynae</taxon>
        <taxon>Araneoidea</taxon>
        <taxon>Araneidae</taxon>
        <taxon>Larinioides</taxon>
    </lineage>
</organism>
<protein>
    <submittedName>
        <fullName evidence="1">Uncharacterized protein</fullName>
    </submittedName>
</protein>
<dbReference type="Proteomes" id="UP001497382">
    <property type="component" value="Unassembled WGS sequence"/>
</dbReference>